<comment type="caution">
    <text evidence="2">The sequence shown here is derived from an EMBL/GenBank/DDBJ whole genome shotgun (WGS) entry which is preliminary data.</text>
</comment>
<proteinExistence type="predicted"/>
<evidence type="ECO:0000313" key="3">
    <source>
        <dbReference type="Proteomes" id="UP000469559"/>
    </source>
</evidence>
<reference evidence="2 3" key="1">
    <citation type="submission" date="2018-05" db="EMBL/GenBank/DDBJ databases">
        <title>Whole genome sequencing for identification of molecular markers to develop diagnostic detection tools for the regulated plant pathogen Lachnellula willkommii.</title>
        <authorList>
            <person name="Giroux E."/>
            <person name="Bilodeau G."/>
        </authorList>
    </citation>
    <scope>NUCLEOTIDE SEQUENCE [LARGE SCALE GENOMIC DNA]</scope>
    <source>
        <strain evidence="2 3">CBS 203.66</strain>
    </source>
</reference>
<dbReference type="AlphaFoldDB" id="A0A8T9BP83"/>
<dbReference type="InterPro" id="IPR036748">
    <property type="entry name" value="MTH938-like_sf"/>
</dbReference>
<dbReference type="Pfam" id="PF04430">
    <property type="entry name" value="DUF498"/>
    <property type="match status" value="1"/>
</dbReference>
<dbReference type="GO" id="GO:0005743">
    <property type="term" value="C:mitochondrial inner membrane"/>
    <property type="evidence" value="ECO:0007669"/>
    <property type="project" value="TreeGrafter"/>
</dbReference>
<accession>A0A8T9BP83</accession>
<feature type="region of interest" description="Disordered" evidence="1">
    <location>
        <begin position="34"/>
        <end position="78"/>
    </location>
</feature>
<dbReference type="Proteomes" id="UP000469559">
    <property type="component" value="Unassembled WGS sequence"/>
</dbReference>
<dbReference type="GO" id="GO:0032981">
    <property type="term" value="P:mitochondrial respiratory chain complex I assembly"/>
    <property type="evidence" value="ECO:0007669"/>
    <property type="project" value="TreeGrafter"/>
</dbReference>
<dbReference type="FunFam" id="3.40.1230.10:FF:000005">
    <property type="entry name" value="NADH dehydrogenase [ubiquinone]alpha subcomplex assembly factor"/>
    <property type="match status" value="1"/>
</dbReference>
<evidence type="ECO:0000313" key="2">
    <source>
        <dbReference type="EMBL" id="TVY20129.1"/>
    </source>
</evidence>
<gene>
    <name evidence="2" type="primary">ndufaf3</name>
    <name evidence="2" type="ORF">LARI1_G001874</name>
</gene>
<feature type="compositionally biased region" description="Polar residues" evidence="1">
    <location>
        <begin position="65"/>
        <end position="78"/>
    </location>
</feature>
<protein>
    <submittedName>
        <fullName evidence="2">NADH dehydrogenase [ubiquinone] 1 alpha subcomplex assembly factor 3</fullName>
    </submittedName>
</protein>
<dbReference type="OrthoDB" id="20681at2759"/>
<dbReference type="InterPro" id="IPR007523">
    <property type="entry name" value="NDUFAF3/AAMDC"/>
</dbReference>
<dbReference type="Gene3D" id="3.40.1230.10">
    <property type="entry name" value="MTH938-like"/>
    <property type="match status" value="1"/>
</dbReference>
<keyword evidence="3" id="KW-1185">Reference proteome</keyword>
<organism evidence="2 3">
    <name type="scientific">Lachnellula arida</name>
    <dbReference type="NCBI Taxonomy" id="1316785"/>
    <lineage>
        <taxon>Eukaryota</taxon>
        <taxon>Fungi</taxon>
        <taxon>Dikarya</taxon>
        <taxon>Ascomycota</taxon>
        <taxon>Pezizomycotina</taxon>
        <taxon>Leotiomycetes</taxon>
        <taxon>Helotiales</taxon>
        <taxon>Lachnaceae</taxon>
        <taxon>Lachnellula</taxon>
    </lineage>
</organism>
<sequence length="226" mass="24324">MPPIRPTLTRPTIHDLSHFLFSTPQPRSCCISRFSSPKPRKFSTSPISRHASPKPRTHDRGPASTEDTQTDFSSLNVLGNTPAPSTSIDACAWDGFHLNSGVKVVGGKGVLLVNGEAFGWCPWEAEGGKEKRLVNGKGQFEVGEAAWGVLGLVWPKPDLLILGLGKDMRPISPKTKQYIQSLGIRVDVQDTRNAAAQFNLLATERGVGSVAAALIPMGFREGVGVQ</sequence>
<dbReference type="EMBL" id="QGMF01000069">
    <property type="protein sequence ID" value="TVY20129.1"/>
    <property type="molecule type" value="Genomic_DNA"/>
</dbReference>
<evidence type="ECO:0000256" key="1">
    <source>
        <dbReference type="SAM" id="MobiDB-lite"/>
    </source>
</evidence>
<dbReference type="PANTHER" id="PTHR21192">
    <property type="entry name" value="NUCLEAR PROTEIN E3-3"/>
    <property type="match status" value="1"/>
</dbReference>
<name>A0A8T9BP83_9HELO</name>
<dbReference type="SUPFAM" id="SSF64076">
    <property type="entry name" value="MTH938-like"/>
    <property type="match status" value="1"/>
</dbReference>
<dbReference type="PANTHER" id="PTHR21192:SF2">
    <property type="entry name" value="NADH DEHYDROGENASE [UBIQUINONE] 1 ALPHA SUBCOMPLEX ASSEMBLY FACTOR 3"/>
    <property type="match status" value="1"/>
</dbReference>